<gene>
    <name evidence="3" type="ORF">OU798_22825</name>
</gene>
<dbReference type="Pfam" id="PF04734">
    <property type="entry name" value="Ceramidase_alk"/>
    <property type="match status" value="1"/>
</dbReference>
<protein>
    <submittedName>
        <fullName evidence="3">Neutral/alkaline non-lysosomal ceramidase N-terminal domain-containing protein</fullName>
    </submittedName>
</protein>
<dbReference type="InterPro" id="IPR031329">
    <property type="entry name" value="NEUT/ALK_ceramidase_N"/>
</dbReference>
<evidence type="ECO:0000259" key="2">
    <source>
        <dbReference type="Pfam" id="PF04734"/>
    </source>
</evidence>
<name>A0A9X3F9V9_9BACT</name>
<organism evidence="3 4">
    <name type="scientific">Draconibacterium aestuarii</name>
    <dbReference type="NCBI Taxonomy" id="2998507"/>
    <lineage>
        <taxon>Bacteria</taxon>
        <taxon>Pseudomonadati</taxon>
        <taxon>Bacteroidota</taxon>
        <taxon>Bacteroidia</taxon>
        <taxon>Marinilabiliales</taxon>
        <taxon>Prolixibacteraceae</taxon>
        <taxon>Draconibacterium</taxon>
    </lineage>
</organism>
<sequence>MRRVRKIGISISILMTVVVVIGFWATTPVDRTPYFKSDYYKNGCDQMEKLAQKYTEENDSLMAGFAKVSITPKLNSTENNNTTGEFTNLPLSGFSSRKGASATGIHDSIFVKAAALKINEKLIVFIGADLLIIPPNITDSIMVKLGEKGYKREQLFFSASHTHSSLGAWGQGWVGEQFAGEYNAKLVEWLTLQFAVVVQKAVADLKPAEIGTGDFNAKDYTRNRLIGELGTKNDDFSFIYLKQTNGKKAVIGSFSAHSTTMGDKNMEISGDYPGYWQRKMEKTTVDYALFFAGSVGSQTHRGEGEGFEKPKFIGEALADSLNTYLQKTELSPTVSLSSVSLKLQLPDYNIRLTTKTNLSTFLCQKINPVPDNAYLQVAKLGNMIWITTPSDFSGEYALQIKNNLAAKGFKANISSFNGSYLGYIIPGKYFYLDKYEPKTMGWFGPNMGDYTMDLIHQLTKIVVE</sequence>
<keyword evidence="1" id="KW-0472">Membrane</keyword>
<keyword evidence="1" id="KW-1133">Transmembrane helix</keyword>
<comment type="caution">
    <text evidence="3">The sequence shown here is derived from an EMBL/GenBank/DDBJ whole genome shotgun (WGS) entry which is preliminary data.</text>
</comment>
<accession>A0A9X3F9V9</accession>
<feature type="domain" description="Neutral/alkaline non-lysosomal ceramidase N-terminal" evidence="2">
    <location>
        <begin position="81"/>
        <end position="284"/>
    </location>
</feature>
<reference evidence="3" key="1">
    <citation type="submission" date="2022-11" db="EMBL/GenBank/DDBJ databases">
        <title>Marilongibacter aestuarii gen. nov., sp. nov., isolated from tidal flat sediment.</title>
        <authorList>
            <person name="Jiayan W."/>
        </authorList>
    </citation>
    <scope>NUCLEOTIDE SEQUENCE</scope>
    <source>
        <strain evidence="3">Z1-6</strain>
    </source>
</reference>
<feature type="transmembrane region" description="Helical" evidence="1">
    <location>
        <begin position="7"/>
        <end position="25"/>
    </location>
</feature>
<keyword evidence="4" id="KW-1185">Reference proteome</keyword>
<dbReference type="AlphaFoldDB" id="A0A9X3F9V9"/>
<dbReference type="RefSeq" id="WP_343335526.1">
    <property type="nucleotide sequence ID" value="NZ_JAPOHD010000067.1"/>
</dbReference>
<dbReference type="Proteomes" id="UP001145087">
    <property type="component" value="Unassembled WGS sequence"/>
</dbReference>
<dbReference type="EMBL" id="JAPOHD010000067">
    <property type="protein sequence ID" value="MCY1723201.1"/>
    <property type="molecule type" value="Genomic_DNA"/>
</dbReference>
<proteinExistence type="predicted"/>
<evidence type="ECO:0000313" key="3">
    <source>
        <dbReference type="EMBL" id="MCY1723201.1"/>
    </source>
</evidence>
<evidence type="ECO:0000313" key="4">
    <source>
        <dbReference type="Proteomes" id="UP001145087"/>
    </source>
</evidence>
<keyword evidence="1" id="KW-0812">Transmembrane</keyword>
<evidence type="ECO:0000256" key="1">
    <source>
        <dbReference type="SAM" id="Phobius"/>
    </source>
</evidence>